<dbReference type="Proteomes" id="UP000608345">
    <property type="component" value="Unassembled WGS sequence"/>
</dbReference>
<comment type="catalytic activity">
    <reaction evidence="6">
        <text>2 cob(II)alamin + AH2 + 2 ATP = 2 adenosylcob(III)alamin + 2 triphosphate + A + 2 H(+)</text>
        <dbReference type="Rhea" id="RHEA:53304"/>
        <dbReference type="ChEBI" id="CHEBI:13193"/>
        <dbReference type="ChEBI" id="CHEBI:15378"/>
        <dbReference type="ChEBI" id="CHEBI:16304"/>
        <dbReference type="ChEBI" id="CHEBI:17499"/>
        <dbReference type="ChEBI" id="CHEBI:18036"/>
        <dbReference type="ChEBI" id="CHEBI:18408"/>
        <dbReference type="ChEBI" id="CHEBI:30616"/>
    </reaction>
</comment>
<keyword evidence="6" id="KW-0169">Cobalamin biosynthesis</keyword>
<dbReference type="PANTHER" id="PTHR12213:SF0">
    <property type="entry name" value="CORRINOID ADENOSYLTRANSFERASE MMAB"/>
    <property type="match status" value="1"/>
</dbReference>
<dbReference type="EC" id="2.5.1.-" evidence="6"/>
<dbReference type="PANTHER" id="PTHR12213">
    <property type="entry name" value="CORRINOID ADENOSYLTRANSFERASE"/>
    <property type="match status" value="1"/>
</dbReference>
<dbReference type="RefSeq" id="WP_189385981.1">
    <property type="nucleotide sequence ID" value="NZ_BAABFY010000009.1"/>
</dbReference>
<evidence type="ECO:0000256" key="3">
    <source>
        <dbReference type="ARBA" id="ARBA00022679"/>
    </source>
</evidence>
<evidence type="ECO:0000256" key="2">
    <source>
        <dbReference type="ARBA" id="ARBA00011233"/>
    </source>
</evidence>
<dbReference type="InterPro" id="IPR016030">
    <property type="entry name" value="CblAdoTrfase-like"/>
</dbReference>
<evidence type="ECO:0000259" key="7">
    <source>
        <dbReference type="Pfam" id="PF01923"/>
    </source>
</evidence>
<evidence type="ECO:0000313" key="9">
    <source>
        <dbReference type="Proteomes" id="UP000608345"/>
    </source>
</evidence>
<keyword evidence="4 6" id="KW-0547">Nucleotide-binding</keyword>
<name>A0A918N0X7_9BURK</name>
<dbReference type="NCBIfam" id="TIGR00636">
    <property type="entry name" value="PduO_Nterm"/>
    <property type="match status" value="1"/>
</dbReference>
<dbReference type="GO" id="GO:0005524">
    <property type="term" value="F:ATP binding"/>
    <property type="evidence" value="ECO:0007669"/>
    <property type="project" value="UniProtKB-UniRule"/>
</dbReference>
<comment type="similarity">
    <text evidence="1 6">Belongs to the Cob(I)alamin adenosyltransferase family.</text>
</comment>
<protein>
    <recommendedName>
        <fullName evidence="6">Cobalamin adenosyltransferase</fullName>
        <ecNumber evidence="6">2.5.1.-</ecNumber>
    </recommendedName>
</protein>
<reference evidence="8" key="1">
    <citation type="journal article" date="2014" name="Int. J. Syst. Evol. Microbiol.">
        <title>Complete genome sequence of Corynebacterium casei LMG S-19264T (=DSM 44701T), isolated from a smear-ripened cheese.</title>
        <authorList>
            <consortium name="US DOE Joint Genome Institute (JGI-PGF)"/>
            <person name="Walter F."/>
            <person name="Albersmeier A."/>
            <person name="Kalinowski J."/>
            <person name="Ruckert C."/>
        </authorList>
    </citation>
    <scope>NUCLEOTIDE SEQUENCE</scope>
    <source>
        <strain evidence="8">KCTC 23732</strain>
    </source>
</reference>
<keyword evidence="5 6" id="KW-0067">ATP-binding</keyword>
<dbReference type="InterPro" id="IPR036451">
    <property type="entry name" value="CblAdoTrfase-like_sf"/>
</dbReference>
<evidence type="ECO:0000256" key="6">
    <source>
        <dbReference type="RuleBase" id="RU366026"/>
    </source>
</evidence>
<reference evidence="8" key="2">
    <citation type="submission" date="2020-09" db="EMBL/GenBank/DDBJ databases">
        <authorList>
            <person name="Sun Q."/>
            <person name="Kim S."/>
        </authorList>
    </citation>
    <scope>NUCLEOTIDE SEQUENCE</scope>
    <source>
        <strain evidence="8">KCTC 23732</strain>
    </source>
</reference>
<comment type="subunit">
    <text evidence="2">Homotrimer.</text>
</comment>
<dbReference type="AlphaFoldDB" id="A0A918N0X7"/>
<dbReference type="GO" id="GO:0008817">
    <property type="term" value="F:corrinoid adenosyltransferase activity"/>
    <property type="evidence" value="ECO:0007669"/>
    <property type="project" value="TreeGrafter"/>
</dbReference>
<sequence length="183" mass="20326">MADRLTSIVTKTGDAGTTSLGDGSRIAKNDARIEAIGQVDELNSFIGLLACEPLPNGVPSALERIQHHLFDMGSELCVPGYSALSESHVTFLETEIEHSLAELPPLKEFILPGGTRQASLAHVCRSICRRAERSLVTLDQREPLNDIGRQYLNRLSDYFFMLARIINKEAGRQDIFWQKEKTS</sequence>
<dbReference type="GO" id="GO:0009236">
    <property type="term" value="P:cobalamin biosynthetic process"/>
    <property type="evidence" value="ECO:0007669"/>
    <property type="project" value="UniProtKB-UniRule"/>
</dbReference>
<dbReference type="EMBL" id="BMYS01000026">
    <property type="protein sequence ID" value="GGW95481.1"/>
    <property type="molecule type" value="Genomic_DNA"/>
</dbReference>
<dbReference type="InterPro" id="IPR029499">
    <property type="entry name" value="PduO-typ"/>
</dbReference>
<gene>
    <name evidence="8" type="ORF">GCM10011450_26470</name>
</gene>
<evidence type="ECO:0000256" key="5">
    <source>
        <dbReference type="ARBA" id="ARBA00022840"/>
    </source>
</evidence>
<dbReference type="SUPFAM" id="SSF89028">
    <property type="entry name" value="Cobalamin adenosyltransferase-like"/>
    <property type="match status" value="1"/>
</dbReference>
<organism evidence="8 9">
    <name type="scientific">Advenella faeciporci</name>
    <dbReference type="NCBI Taxonomy" id="797535"/>
    <lineage>
        <taxon>Bacteria</taxon>
        <taxon>Pseudomonadati</taxon>
        <taxon>Pseudomonadota</taxon>
        <taxon>Betaproteobacteria</taxon>
        <taxon>Burkholderiales</taxon>
        <taxon>Alcaligenaceae</taxon>
    </lineage>
</organism>
<dbReference type="Pfam" id="PF01923">
    <property type="entry name" value="Cob_adeno_trans"/>
    <property type="match status" value="1"/>
</dbReference>
<comment type="caution">
    <text evidence="8">The sequence shown here is derived from an EMBL/GenBank/DDBJ whole genome shotgun (WGS) entry which is preliminary data.</text>
</comment>
<keyword evidence="9" id="KW-1185">Reference proteome</keyword>
<feature type="domain" description="Cobalamin adenosyltransferase-like" evidence="7">
    <location>
        <begin position="8"/>
        <end position="165"/>
    </location>
</feature>
<evidence type="ECO:0000256" key="4">
    <source>
        <dbReference type="ARBA" id="ARBA00022741"/>
    </source>
</evidence>
<keyword evidence="3 6" id="KW-0808">Transferase</keyword>
<dbReference type="Gene3D" id="1.20.1200.10">
    <property type="entry name" value="Cobalamin adenosyltransferase-like"/>
    <property type="match status" value="1"/>
</dbReference>
<dbReference type="FunFam" id="1.20.1200.10:FF:000001">
    <property type="entry name" value="Cob(I)yrinic acid a,c-diamide adenosyltransferase"/>
    <property type="match status" value="1"/>
</dbReference>
<accession>A0A918N0X7</accession>
<evidence type="ECO:0000256" key="1">
    <source>
        <dbReference type="ARBA" id="ARBA00007487"/>
    </source>
</evidence>
<proteinExistence type="inferred from homology"/>
<evidence type="ECO:0000313" key="8">
    <source>
        <dbReference type="EMBL" id="GGW95481.1"/>
    </source>
</evidence>